<evidence type="ECO:0000313" key="2">
    <source>
        <dbReference type="Proteomes" id="UP000245207"/>
    </source>
</evidence>
<dbReference type="EMBL" id="PKPP01009699">
    <property type="protein sequence ID" value="PWA47675.1"/>
    <property type="molecule type" value="Genomic_DNA"/>
</dbReference>
<reference evidence="1 2" key="1">
    <citation type="journal article" date="2018" name="Mol. Plant">
        <title>The genome of Artemisia annua provides insight into the evolution of Asteraceae family and artemisinin biosynthesis.</title>
        <authorList>
            <person name="Shen Q."/>
            <person name="Zhang L."/>
            <person name="Liao Z."/>
            <person name="Wang S."/>
            <person name="Yan T."/>
            <person name="Shi P."/>
            <person name="Liu M."/>
            <person name="Fu X."/>
            <person name="Pan Q."/>
            <person name="Wang Y."/>
            <person name="Lv Z."/>
            <person name="Lu X."/>
            <person name="Zhang F."/>
            <person name="Jiang W."/>
            <person name="Ma Y."/>
            <person name="Chen M."/>
            <person name="Hao X."/>
            <person name="Li L."/>
            <person name="Tang Y."/>
            <person name="Lv G."/>
            <person name="Zhou Y."/>
            <person name="Sun X."/>
            <person name="Brodelius P.E."/>
            <person name="Rose J.K.C."/>
            <person name="Tang K."/>
        </authorList>
    </citation>
    <scope>NUCLEOTIDE SEQUENCE [LARGE SCALE GENOMIC DNA]</scope>
    <source>
        <strain evidence="2">cv. Huhao1</strain>
        <tissue evidence="1">Leaf</tissue>
    </source>
</reference>
<dbReference type="AlphaFoldDB" id="A0A2U1LFA4"/>
<gene>
    <name evidence="1" type="ORF">CTI12_AA497200</name>
</gene>
<evidence type="ECO:0000313" key="1">
    <source>
        <dbReference type="EMBL" id="PWA47675.1"/>
    </source>
</evidence>
<accession>A0A2U1LFA4</accession>
<sequence>MTLQSLVDSSEKSPGNNVNSWSLPIVALTCIVVALSPIPKDRVENLVIKVLVKVYPKNTRKWLKHTLSKVAFEGKTTTKILNWFADKAEETLMKISGSSNRKMMENDMFAACFTNIPRVITMKCHERVIDKREASVKVAAKLLGKTTKIMERLETFELPPIMDHDKMAYIDKWRLYLKQSVP</sequence>
<comment type="caution">
    <text evidence="1">The sequence shown here is derived from an EMBL/GenBank/DDBJ whole genome shotgun (WGS) entry which is preliminary data.</text>
</comment>
<dbReference type="PANTHER" id="PTHR35307">
    <property type="entry name" value="PROTEIN, PUTATIVE-RELATED"/>
    <property type="match status" value="1"/>
</dbReference>
<organism evidence="1 2">
    <name type="scientific">Artemisia annua</name>
    <name type="common">Sweet wormwood</name>
    <dbReference type="NCBI Taxonomy" id="35608"/>
    <lineage>
        <taxon>Eukaryota</taxon>
        <taxon>Viridiplantae</taxon>
        <taxon>Streptophyta</taxon>
        <taxon>Embryophyta</taxon>
        <taxon>Tracheophyta</taxon>
        <taxon>Spermatophyta</taxon>
        <taxon>Magnoliopsida</taxon>
        <taxon>eudicotyledons</taxon>
        <taxon>Gunneridae</taxon>
        <taxon>Pentapetalae</taxon>
        <taxon>asterids</taxon>
        <taxon>campanulids</taxon>
        <taxon>Asterales</taxon>
        <taxon>Asteraceae</taxon>
        <taxon>Asteroideae</taxon>
        <taxon>Anthemideae</taxon>
        <taxon>Artemisiinae</taxon>
        <taxon>Artemisia</taxon>
    </lineage>
</organism>
<name>A0A2U1LFA4_ARTAN</name>
<dbReference type="Proteomes" id="UP000245207">
    <property type="component" value="Unassembled WGS sequence"/>
</dbReference>
<dbReference type="PANTHER" id="PTHR35307:SF8">
    <property type="entry name" value="GUSTATORY RECEPTOR"/>
    <property type="match status" value="1"/>
</dbReference>
<keyword evidence="2" id="KW-1185">Reference proteome</keyword>
<dbReference type="OrthoDB" id="1915303at2759"/>
<protein>
    <submittedName>
        <fullName evidence="1">Uncharacterized protein</fullName>
    </submittedName>
</protein>
<proteinExistence type="predicted"/>